<organism evidence="2 3">
    <name type="scientific">Cohnella zeiphila</name>
    <dbReference type="NCBI Taxonomy" id="2761120"/>
    <lineage>
        <taxon>Bacteria</taxon>
        <taxon>Bacillati</taxon>
        <taxon>Bacillota</taxon>
        <taxon>Bacilli</taxon>
        <taxon>Bacillales</taxon>
        <taxon>Paenibacillaceae</taxon>
        <taxon>Cohnella</taxon>
    </lineage>
</organism>
<gene>
    <name evidence="2" type="ORF">H7C18_00050</name>
</gene>
<proteinExistence type="predicted"/>
<dbReference type="RefSeq" id="WP_185126964.1">
    <property type="nucleotide sequence ID" value="NZ_JACJVO010000001.1"/>
</dbReference>
<accession>A0A7X0SG01</accession>
<feature type="transmembrane region" description="Helical" evidence="1">
    <location>
        <begin position="130"/>
        <end position="149"/>
    </location>
</feature>
<dbReference type="EMBL" id="JACJVO010000001">
    <property type="protein sequence ID" value="MBB6729286.1"/>
    <property type="molecule type" value="Genomic_DNA"/>
</dbReference>
<comment type="caution">
    <text evidence="2">The sequence shown here is derived from an EMBL/GenBank/DDBJ whole genome shotgun (WGS) entry which is preliminary data.</text>
</comment>
<dbReference type="AlphaFoldDB" id="A0A7X0SG01"/>
<evidence type="ECO:0000313" key="2">
    <source>
        <dbReference type="EMBL" id="MBB6729286.1"/>
    </source>
</evidence>
<feature type="transmembrane region" description="Helical" evidence="1">
    <location>
        <begin position="80"/>
        <end position="100"/>
    </location>
</feature>
<keyword evidence="1" id="KW-0812">Transmembrane</keyword>
<keyword evidence="1" id="KW-0472">Membrane</keyword>
<name>A0A7X0SG01_9BACL</name>
<feature type="transmembrane region" description="Helical" evidence="1">
    <location>
        <begin position="6"/>
        <end position="25"/>
    </location>
</feature>
<evidence type="ECO:0000256" key="1">
    <source>
        <dbReference type="SAM" id="Phobius"/>
    </source>
</evidence>
<dbReference type="Pfam" id="PF10027">
    <property type="entry name" value="DUF2269"/>
    <property type="match status" value="1"/>
</dbReference>
<sequence length="155" mass="16726">MNGYLMLHLLGAILFVGNIVTAAFWKTTADRTANPAVILQAARNVMRADWVFTVPGLALLIVSGSLMAANAGYSLSGLNWLTLSLALFAVTAIIWLAALIPLQRKMIRQGEEAVRLGVPTAAYRRSSLNWAIFGTLATLLPLIILYLMIAKSNIG</sequence>
<dbReference type="Proteomes" id="UP000564644">
    <property type="component" value="Unassembled WGS sequence"/>
</dbReference>
<feature type="transmembrane region" description="Helical" evidence="1">
    <location>
        <begin position="50"/>
        <end position="68"/>
    </location>
</feature>
<dbReference type="InterPro" id="IPR018729">
    <property type="entry name" value="DUF2269_transmembrane"/>
</dbReference>
<keyword evidence="3" id="KW-1185">Reference proteome</keyword>
<reference evidence="2 3" key="1">
    <citation type="submission" date="2020-08" db="EMBL/GenBank/DDBJ databases">
        <title>Cohnella phylogeny.</title>
        <authorList>
            <person name="Dunlap C."/>
        </authorList>
    </citation>
    <scope>NUCLEOTIDE SEQUENCE [LARGE SCALE GENOMIC DNA]</scope>
    <source>
        <strain evidence="2 3">CBP 2801</strain>
    </source>
</reference>
<evidence type="ECO:0000313" key="3">
    <source>
        <dbReference type="Proteomes" id="UP000564644"/>
    </source>
</evidence>
<keyword evidence="1" id="KW-1133">Transmembrane helix</keyword>
<protein>
    <submittedName>
        <fullName evidence="2">DUF2269 domain-containing protein</fullName>
    </submittedName>
</protein>